<name>A0A8J4BY82_9CHLO</name>
<feature type="compositionally biased region" description="Basic residues" evidence="1">
    <location>
        <begin position="207"/>
        <end position="221"/>
    </location>
</feature>
<reference evidence="3" key="1">
    <citation type="journal article" date="2021" name="Proc. Natl. Acad. Sci. U.S.A.">
        <title>Three genomes in the algal genus Volvox reveal the fate of a haploid sex-determining region after a transition to homothallism.</title>
        <authorList>
            <person name="Yamamoto K."/>
            <person name="Hamaji T."/>
            <person name="Kawai-Toyooka H."/>
            <person name="Matsuzaki R."/>
            <person name="Takahashi F."/>
            <person name="Nishimura Y."/>
            <person name="Kawachi M."/>
            <person name="Noguchi H."/>
            <person name="Minakuchi Y."/>
            <person name="Umen J.G."/>
            <person name="Toyoda A."/>
            <person name="Nozaki H."/>
        </authorList>
    </citation>
    <scope>NUCLEOTIDE SEQUENCE</scope>
    <source>
        <strain evidence="3">NIES-3780</strain>
    </source>
</reference>
<evidence type="ECO:0000256" key="1">
    <source>
        <dbReference type="SAM" id="MobiDB-lite"/>
    </source>
</evidence>
<keyword evidence="2" id="KW-0472">Membrane</keyword>
<feature type="transmembrane region" description="Helical" evidence="2">
    <location>
        <begin position="63"/>
        <end position="83"/>
    </location>
</feature>
<keyword evidence="2" id="KW-1133">Transmembrane helix</keyword>
<keyword evidence="4" id="KW-1185">Reference proteome</keyword>
<evidence type="ECO:0000313" key="3">
    <source>
        <dbReference type="EMBL" id="GIL67762.1"/>
    </source>
</evidence>
<protein>
    <submittedName>
        <fullName evidence="3">Uncharacterized protein</fullName>
    </submittedName>
</protein>
<keyword evidence="2" id="KW-0812">Transmembrane</keyword>
<organism evidence="3 4">
    <name type="scientific">Volvox africanus</name>
    <dbReference type="NCBI Taxonomy" id="51714"/>
    <lineage>
        <taxon>Eukaryota</taxon>
        <taxon>Viridiplantae</taxon>
        <taxon>Chlorophyta</taxon>
        <taxon>core chlorophytes</taxon>
        <taxon>Chlorophyceae</taxon>
        <taxon>CS clade</taxon>
        <taxon>Chlamydomonadales</taxon>
        <taxon>Volvocaceae</taxon>
        <taxon>Volvox</taxon>
    </lineage>
</organism>
<evidence type="ECO:0000256" key="2">
    <source>
        <dbReference type="SAM" id="Phobius"/>
    </source>
</evidence>
<comment type="caution">
    <text evidence="3">The sequence shown here is derived from an EMBL/GenBank/DDBJ whole genome shotgun (WGS) entry which is preliminary data.</text>
</comment>
<dbReference type="AlphaFoldDB" id="A0A8J4BY82"/>
<dbReference type="PROSITE" id="PS51257">
    <property type="entry name" value="PROKAR_LIPOPROTEIN"/>
    <property type="match status" value="1"/>
</dbReference>
<evidence type="ECO:0000313" key="4">
    <source>
        <dbReference type="Proteomes" id="UP000747399"/>
    </source>
</evidence>
<accession>A0A8J4BY82</accession>
<dbReference type="EMBL" id="BNCO01000103">
    <property type="protein sequence ID" value="GIL67762.1"/>
    <property type="molecule type" value="Genomic_DNA"/>
</dbReference>
<sequence length="293" mass="30644">MLLIKLYDTIGIAIAGAACWRQQLRSCSLRNGRGGDDGRLSPSLGGLAAGIPISARRRGRPQWLVASVVLSVIAIFLSLPTHVGALRTLSDNVVFAVHSTTTGDGQPLANNPHATPPTITTDATESVITATSMTAIGVSSIGSEGEPSTAHKAYKERAIPGTEDNPIAITGISTSDCVSLTHGVASAVQEHDECHRELYPSSSSSRQQRHPHPHLHQRRQLSRLPRQLQSFPPSSPSKGPATVTVSAPLTSVQSATGQVQVSSAFAQVKVDKNKGSGCVVIPGIGTFGWQGGC</sequence>
<dbReference type="Proteomes" id="UP000747399">
    <property type="component" value="Unassembled WGS sequence"/>
</dbReference>
<feature type="region of interest" description="Disordered" evidence="1">
    <location>
        <begin position="191"/>
        <end position="243"/>
    </location>
</feature>
<gene>
    <name evidence="3" type="ORF">Vafri_21290</name>
</gene>
<proteinExistence type="predicted"/>